<gene>
    <name evidence="1" type="ORF">SAMN05192539_103935</name>
</gene>
<dbReference type="STRING" id="667676.SAMN05192539_103935"/>
<evidence type="ECO:0000313" key="2">
    <source>
        <dbReference type="Proteomes" id="UP000198866"/>
    </source>
</evidence>
<keyword evidence="2" id="KW-1185">Reference proteome</keyword>
<name>A0A1H7E157_9BURK</name>
<dbReference type="AlphaFoldDB" id="A0A1H7E157"/>
<evidence type="ECO:0000313" key="1">
    <source>
        <dbReference type="EMBL" id="SEK07703.1"/>
    </source>
</evidence>
<accession>A0A1H7E157</accession>
<proteinExistence type="predicted"/>
<organism evidence="1 2">
    <name type="scientific">Paraburkholderia diazotrophica</name>
    <dbReference type="NCBI Taxonomy" id="667676"/>
    <lineage>
        <taxon>Bacteria</taxon>
        <taxon>Pseudomonadati</taxon>
        <taxon>Pseudomonadota</taxon>
        <taxon>Betaproteobacteria</taxon>
        <taxon>Burkholderiales</taxon>
        <taxon>Burkholderiaceae</taxon>
        <taxon>Paraburkholderia</taxon>
    </lineage>
</organism>
<reference evidence="2" key="1">
    <citation type="submission" date="2016-10" db="EMBL/GenBank/DDBJ databases">
        <authorList>
            <person name="Varghese N."/>
            <person name="Submissions S."/>
        </authorList>
    </citation>
    <scope>NUCLEOTIDE SEQUENCE [LARGE SCALE GENOMIC DNA]</scope>
    <source>
        <strain evidence="2">LMG 26031</strain>
    </source>
</reference>
<sequence length="54" mass="5866">MQPPFSVVNPDTGGSFVSVPAQSDVYVFIRQMPYVAASGRSKVIAAQRPWQIAL</sequence>
<dbReference type="Proteomes" id="UP000198866">
    <property type="component" value="Unassembled WGS sequence"/>
</dbReference>
<dbReference type="EMBL" id="FNYE01000039">
    <property type="protein sequence ID" value="SEK07703.1"/>
    <property type="molecule type" value="Genomic_DNA"/>
</dbReference>
<protein>
    <submittedName>
        <fullName evidence="1">Uncharacterized protein</fullName>
    </submittedName>
</protein>